<proteinExistence type="predicted"/>
<evidence type="ECO:0000313" key="1">
    <source>
        <dbReference type="EMBL" id="MPN18957.1"/>
    </source>
</evidence>
<dbReference type="AlphaFoldDB" id="A0A645FWS9"/>
<sequence>MKHLSRRLSGCSDIEFRHLLDSALEELITTLAISPKTAAYLNVCLEKVSIIIKNAISRNVPEKAFLILKYPEDTPEFKCSFSGKMDDELYRKVLQEVVACQTTEEKNQIIKKYIHSLADLEDIMLDAELSKTEMISVFQELTTGELAALAKKYDIYTKCSLSDMHSSEMRLYNCLNSYIAMLAPEQQSCVKEAAKIIRVIE</sequence>
<accession>A0A645FWS9</accession>
<dbReference type="EMBL" id="VSSQ01066405">
    <property type="protein sequence ID" value="MPN18957.1"/>
    <property type="molecule type" value="Genomic_DNA"/>
</dbReference>
<gene>
    <name evidence="1" type="ORF">SDC9_166322</name>
</gene>
<organism evidence="1">
    <name type="scientific">bioreactor metagenome</name>
    <dbReference type="NCBI Taxonomy" id="1076179"/>
    <lineage>
        <taxon>unclassified sequences</taxon>
        <taxon>metagenomes</taxon>
        <taxon>ecological metagenomes</taxon>
    </lineage>
</organism>
<reference evidence="1" key="1">
    <citation type="submission" date="2019-08" db="EMBL/GenBank/DDBJ databases">
        <authorList>
            <person name="Kucharzyk K."/>
            <person name="Murdoch R.W."/>
            <person name="Higgins S."/>
            <person name="Loffler F."/>
        </authorList>
    </citation>
    <scope>NUCLEOTIDE SEQUENCE</scope>
</reference>
<protein>
    <submittedName>
        <fullName evidence="1">Uncharacterized protein</fullName>
    </submittedName>
</protein>
<comment type="caution">
    <text evidence="1">The sequence shown here is derived from an EMBL/GenBank/DDBJ whole genome shotgun (WGS) entry which is preliminary data.</text>
</comment>
<name>A0A645FWS9_9ZZZZ</name>